<proteinExistence type="predicted"/>
<feature type="transmembrane region" description="Helical" evidence="7">
    <location>
        <begin position="12"/>
        <end position="39"/>
    </location>
</feature>
<keyword evidence="6 7" id="KW-0472">Membrane</keyword>
<feature type="transmembrane region" description="Helical" evidence="7">
    <location>
        <begin position="136"/>
        <end position="161"/>
    </location>
</feature>
<feature type="transmembrane region" description="Helical" evidence="7">
    <location>
        <begin position="167"/>
        <end position="187"/>
    </location>
</feature>
<evidence type="ECO:0000256" key="6">
    <source>
        <dbReference type="ARBA" id="ARBA00023136"/>
    </source>
</evidence>
<dbReference type="InterPro" id="IPR011701">
    <property type="entry name" value="MFS"/>
</dbReference>
<dbReference type="PANTHER" id="PTHR42718">
    <property type="entry name" value="MAJOR FACILITATOR SUPERFAMILY MULTIDRUG TRANSPORTER MFSC"/>
    <property type="match status" value="1"/>
</dbReference>
<dbReference type="InterPro" id="IPR004638">
    <property type="entry name" value="EmrB-like"/>
</dbReference>
<dbReference type="EMBL" id="PDJQ01000001">
    <property type="protein sequence ID" value="PFG73680.1"/>
    <property type="molecule type" value="Genomic_DNA"/>
</dbReference>
<keyword evidence="2" id="KW-0813">Transport</keyword>
<dbReference type="PANTHER" id="PTHR42718:SF46">
    <property type="entry name" value="BLR6921 PROTEIN"/>
    <property type="match status" value="1"/>
</dbReference>
<keyword evidence="5 7" id="KW-1133">Transmembrane helix</keyword>
<comment type="subcellular location">
    <subcellularLocation>
        <location evidence="1">Cell membrane</location>
        <topology evidence="1">Multi-pass membrane protein</topology>
    </subcellularLocation>
</comment>
<evidence type="ECO:0000259" key="8">
    <source>
        <dbReference type="PROSITE" id="PS50850"/>
    </source>
</evidence>
<sequence>MSPRSSPPSKWLTLLATCVGLAMLMVDTFIVNVAFPAIGRDLGASLSATEWTVSGYVLMTGVFPIAMGRLGDIYGRDRVYLVGLIGFVITSGLCGLARGIDELIAFRILQGIAAATMMPLTLSIITVAFPPQQRGLAIGIWGGVSGLGLIAGPILGGLLVVGDQWRWIFLINLPLGLVAVLLAILWVPSSRDPSVPRSVDWRGLTVLSAALLLVLVAVNRGNEVGWTSPVILGSLLAGAVLLALFPLVERAVAHPLVDLSLFRSGPFVMASVSAFLFSAAVFGSQPYASLFMQNYLGFTPLEGGLAFLPATTLVAALMPVSGIIGQKLGHRIRLIIIAGSFAVGCSFLYLLQLDTSSRYLDGLLPSFILRGLGIGLVISATSYAAVSSLPLAKSGLASGTLTMARNIGTSAGVAIFGAVYLRTIESRLPERLAAAGVEPSAVPGLVDRATRFLPAETEPAGSATAAGIVDAYVILAIAGLAIATLAIAAAAMIRPRRAPAPVAPAAATPAPDPAGNA</sequence>
<comment type="caution">
    <text evidence="9">The sequence shown here is derived from an EMBL/GenBank/DDBJ whole genome shotgun (WGS) entry which is preliminary data.</text>
</comment>
<evidence type="ECO:0000256" key="2">
    <source>
        <dbReference type="ARBA" id="ARBA00022448"/>
    </source>
</evidence>
<dbReference type="Proteomes" id="UP000223071">
    <property type="component" value="Unassembled WGS sequence"/>
</dbReference>
<feature type="transmembrane region" description="Helical" evidence="7">
    <location>
        <begin position="79"/>
        <end position="98"/>
    </location>
</feature>
<evidence type="ECO:0000256" key="3">
    <source>
        <dbReference type="ARBA" id="ARBA00022475"/>
    </source>
</evidence>
<dbReference type="GO" id="GO:0022857">
    <property type="term" value="F:transmembrane transporter activity"/>
    <property type="evidence" value="ECO:0007669"/>
    <property type="project" value="InterPro"/>
</dbReference>
<feature type="transmembrane region" description="Helical" evidence="7">
    <location>
        <begin position="332"/>
        <end position="351"/>
    </location>
</feature>
<dbReference type="GO" id="GO:0005886">
    <property type="term" value="C:plasma membrane"/>
    <property type="evidence" value="ECO:0007669"/>
    <property type="project" value="UniProtKB-SubCell"/>
</dbReference>
<dbReference type="Pfam" id="PF07690">
    <property type="entry name" value="MFS_1"/>
    <property type="match status" value="1"/>
</dbReference>
<name>A0A2A9HEZ4_TEPT2</name>
<evidence type="ECO:0000256" key="5">
    <source>
        <dbReference type="ARBA" id="ARBA00022989"/>
    </source>
</evidence>
<evidence type="ECO:0000256" key="7">
    <source>
        <dbReference type="SAM" id="Phobius"/>
    </source>
</evidence>
<gene>
    <name evidence="9" type="ORF">A9A59_0882</name>
</gene>
<keyword evidence="10" id="KW-1185">Reference proteome</keyword>
<dbReference type="Gene3D" id="1.20.1250.20">
    <property type="entry name" value="MFS general substrate transporter like domains"/>
    <property type="match status" value="1"/>
</dbReference>
<dbReference type="Gene3D" id="1.20.1720.10">
    <property type="entry name" value="Multidrug resistance protein D"/>
    <property type="match status" value="1"/>
</dbReference>
<accession>A0A2A9HEZ4</accession>
<evidence type="ECO:0000256" key="1">
    <source>
        <dbReference type="ARBA" id="ARBA00004651"/>
    </source>
</evidence>
<dbReference type="CDD" id="cd17321">
    <property type="entry name" value="MFS_MMR_MDR_like"/>
    <property type="match status" value="1"/>
</dbReference>
<dbReference type="InterPro" id="IPR020846">
    <property type="entry name" value="MFS_dom"/>
</dbReference>
<feature type="transmembrane region" description="Helical" evidence="7">
    <location>
        <begin position="51"/>
        <end position="67"/>
    </location>
</feature>
<organism evidence="9 10">
    <name type="scientific">Tepidiforma thermophila (strain KCTC 52669 / CGMCC 1.13589 / G233)</name>
    <dbReference type="NCBI Taxonomy" id="2761530"/>
    <lineage>
        <taxon>Bacteria</taxon>
        <taxon>Bacillati</taxon>
        <taxon>Chloroflexota</taxon>
        <taxon>Tepidiformia</taxon>
        <taxon>Tepidiformales</taxon>
        <taxon>Tepidiformaceae</taxon>
        <taxon>Tepidiforma</taxon>
    </lineage>
</organism>
<dbReference type="PROSITE" id="PS50850">
    <property type="entry name" value="MFS"/>
    <property type="match status" value="1"/>
</dbReference>
<feature type="transmembrane region" description="Helical" evidence="7">
    <location>
        <begin position="104"/>
        <end position="129"/>
    </location>
</feature>
<dbReference type="RefSeq" id="WP_098503124.1">
    <property type="nucleotide sequence ID" value="NZ_PDJQ01000001.1"/>
</dbReference>
<dbReference type="InterPro" id="IPR036259">
    <property type="entry name" value="MFS_trans_sf"/>
</dbReference>
<feature type="transmembrane region" description="Helical" evidence="7">
    <location>
        <begin position="303"/>
        <end position="325"/>
    </location>
</feature>
<evidence type="ECO:0000256" key="4">
    <source>
        <dbReference type="ARBA" id="ARBA00022692"/>
    </source>
</evidence>
<feature type="transmembrane region" description="Helical" evidence="7">
    <location>
        <begin position="371"/>
        <end position="391"/>
    </location>
</feature>
<evidence type="ECO:0000313" key="10">
    <source>
        <dbReference type="Proteomes" id="UP000223071"/>
    </source>
</evidence>
<feature type="transmembrane region" description="Helical" evidence="7">
    <location>
        <begin position="403"/>
        <end position="421"/>
    </location>
</feature>
<evidence type="ECO:0000313" key="9">
    <source>
        <dbReference type="EMBL" id="PFG73680.1"/>
    </source>
</evidence>
<dbReference type="PRINTS" id="PR01036">
    <property type="entry name" value="TCRTETB"/>
</dbReference>
<dbReference type="NCBIfam" id="TIGR00711">
    <property type="entry name" value="efflux_EmrB"/>
    <property type="match status" value="1"/>
</dbReference>
<keyword evidence="4 7" id="KW-0812">Transmembrane</keyword>
<reference evidence="9 10" key="1">
    <citation type="submission" date="2017-09" db="EMBL/GenBank/DDBJ databases">
        <title>Sequencing the genomes of two abundant thermophiles in Great Basin hot springs: Thermocrinis jamiesonii and novel Chloroflexi Thermoflexus hugenholtzii.</title>
        <authorList>
            <person name="Hedlund B."/>
        </authorList>
    </citation>
    <scope>NUCLEOTIDE SEQUENCE [LARGE SCALE GENOMIC DNA]</scope>
    <source>
        <strain evidence="9 10">G233</strain>
    </source>
</reference>
<dbReference type="SUPFAM" id="SSF103473">
    <property type="entry name" value="MFS general substrate transporter"/>
    <property type="match status" value="1"/>
</dbReference>
<feature type="transmembrane region" description="Helical" evidence="7">
    <location>
        <begin position="471"/>
        <end position="493"/>
    </location>
</feature>
<feature type="transmembrane region" description="Helical" evidence="7">
    <location>
        <begin position="260"/>
        <end position="283"/>
    </location>
</feature>
<dbReference type="AlphaFoldDB" id="A0A2A9HEZ4"/>
<feature type="transmembrane region" description="Helical" evidence="7">
    <location>
        <begin position="230"/>
        <end position="248"/>
    </location>
</feature>
<keyword evidence="3" id="KW-1003">Cell membrane</keyword>
<feature type="domain" description="Major facilitator superfamily (MFS) profile" evidence="8">
    <location>
        <begin position="13"/>
        <end position="496"/>
    </location>
</feature>
<protein>
    <submittedName>
        <fullName evidence="9">EmrB/QacA subfamily drug resistance transporter</fullName>
    </submittedName>
</protein>